<dbReference type="Proteomes" id="UP000008080">
    <property type="component" value="Chromosome"/>
</dbReference>
<organism evidence="1 2">
    <name type="scientific">Bdellovibrio bacteriovorus (strain ATCC 15356 / DSM 50701 / NCIMB 9529 / HD100)</name>
    <dbReference type="NCBI Taxonomy" id="264462"/>
    <lineage>
        <taxon>Bacteria</taxon>
        <taxon>Pseudomonadati</taxon>
        <taxon>Bdellovibrionota</taxon>
        <taxon>Bdellovibrionia</taxon>
        <taxon>Bdellovibrionales</taxon>
        <taxon>Pseudobdellovibrionaceae</taxon>
        <taxon>Bdellovibrio</taxon>
    </lineage>
</organism>
<protein>
    <submittedName>
        <fullName evidence="1">Uncharacterized protein</fullName>
    </submittedName>
</protein>
<dbReference type="HOGENOM" id="CLU_3022754_0_0_7"/>
<evidence type="ECO:0000313" key="2">
    <source>
        <dbReference type="Proteomes" id="UP000008080"/>
    </source>
</evidence>
<accession>Q6MN22</accession>
<sequence>MQRLSSKTKKSQVDEPGFFYSSIFFSSSFSASPAISHQTSVCISTSIVLKFYVSV</sequence>
<reference evidence="1 2" key="1">
    <citation type="journal article" date="2004" name="Science">
        <title>A predator unmasked: life cycle of Bdellovibrio bacteriovorus from a genomic perspective.</title>
        <authorList>
            <person name="Rendulic S."/>
            <person name="Jagtap P."/>
            <person name="Rosinus A."/>
            <person name="Eppinger M."/>
            <person name="Baar C."/>
            <person name="Lanz C."/>
            <person name="Keller H."/>
            <person name="Lambert C."/>
            <person name="Evans K.J."/>
            <person name="Goesmann A."/>
            <person name="Meyer F."/>
            <person name="Sockett R.E."/>
            <person name="Schuster S.C."/>
        </authorList>
    </citation>
    <scope>NUCLEOTIDE SEQUENCE [LARGE SCALE GENOMIC DNA]</scope>
    <source>
        <strain evidence="2">ATCC 15356 / DSM 50701 / NCIMB 9529 / HD100</strain>
    </source>
</reference>
<gene>
    <name evidence="1" type="ordered locus">Bd1441</name>
</gene>
<keyword evidence="2" id="KW-1185">Reference proteome</keyword>
<evidence type="ECO:0000313" key="1">
    <source>
        <dbReference type="EMBL" id="CAE79330.1"/>
    </source>
</evidence>
<proteinExistence type="predicted"/>
<dbReference type="AlphaFoldDB" id="Q6MN22"/>
<dbReference type="KEGG" id="bba:Bd1441"/>
<dbReference type="STRING" id="264462.Bd1441"/>
<dbReference type="EMBL" id="BX842649">
    <property type="protein sequence ID" value="CAE79330.1"/>
    <property type="molecule type" value="Genomic_DNA"/>
</dbReference>
<name>Q6MN22_BDEBA</name>